<comment type="caution">
    <text evidence="1">The sequence shown here is derived from an EMBL/GenBank/DDBJ whole genome shotgun (WGS) entry which is preliminary data.</text>
</comment>
<dbReference type="RefSeq" id="WP_344975712.1">
    <property type="nucleotide sequence ID" value="NZ_BAAAVI010000037.1"/>
</dbReference>
<organism evidence="1 2">
    <name type="scientific">Streptosporangium fragile</name>
    <dbReference type="NCBI Taxonomy" id="46186"/>
    <lineage>
        <taxon>Bacteria</taxon>
        <taxon>Bacillati</taxon>
        <taxon>Actinomycetota</taxon>
        <taxon>Actinomycetes</taxon>
        <taxon>Streptosporangiales</taxon>
        <taxon>Streptosporangiaceae</taxon>
        <taxon>Streptosporangium</taxon>
    </lineage>
</organism>
<dbReference type="EMBL" id="BAAAVI010000037">
    <property type="protein sequence ID" value="GAA2884647.1"/>
    <property type="molecule type" value="Genomic_DNA"/>
</dbReference>
<proteinExistence type="predicted"/>
<name>A0ABN3W169_9ACTN</name>
<dbReference type="Proteomes" id="UP001500831">
    <property type="component" value="Unassembled WGS sequence"/>
</dbReference>
<evidence type="ECO:0000313" key="1">
    <source>
        <dbReference type="EMBL" id="GAA2884647.1"/>
    </source>
</evidence>
<protein>
    <submittedName>
        <fullName evidence="1">Uncharacterized protein</fullName>
    </submittedName>
</protein>
<accession>A0ABN3W169</accession>
<evidence type="ECO:0000313" key="2">
    <source>
        <dbReference type="Proteomes" id="UP001500831"/>
    </source>
</evidence>
<gene>
    <name evidence="1" type="ORF">GCM10010517_48020</name>
</gene>
<sequence>MARRIGSLADRLLSLLVPSGHADAMSCWYEQCGARHSMYCCYYPEDGAIICGSCLYRP</sequence>
<reference evidence="1 2" key="1">
    <citation type="journal article" date="2019" name="Int. J. Syst. Evol. Microbiol.">
        <title>The Global Catalogue of Microorganisms (GCM) 10K type strain sequencing project: providing services to taxonomists for standard genome sequencing and annotation.</title>
        <authorList>
            <consortium name="The Broad Institute Genomics Platform"/>
            <consortium name="The Broad Institute Genome Sequencing Center for Infectious Disease"/>
            <person name="Wu L."/>
            <person name="Ma J."/>
        </authorList>
    </citation>
    <scope>NUCLEOTIDE SEQUENCE [LARGE SCALE GENOMIC DNA]</scope>
    <source>
        <strain evidence="1 2">JCM 6242</strain>
    </source>
</reference>
<keyword evidence="2" id="KW-1185">Reference proteome</keyword>